<proteinExistence type="predicted"/>
<dbReference type="AlphaFoldDB" id="A0A1H6LH34"/>
<evidence type="ECO:0008006" key="3">
    <source>
        <dbReference type="Google" id="ProtNLM"/>
    </source>
</evidence>
<dbReference type="GO" id="GO:0020037">
    <property type="term" value="F:heme binding"/>
    <property type="evidence" value="ECO:0007669"/>
    <property type="project" value="InterPro"/>
</dbReference>
<sequence>MRNKLKYSSDFDNLTAKEVSLLDQACTSIKEYVIRSGKINNKKIRTRDAHATSYGALKGTFTHYRTKQVKPIFFSKQLDCTIRISNAHMKIVPQKRTIPAYGFSLALTDNEGVITNIPMVNFPLFPITDISRFLKIFTSINYFFSGNLFRKFWNALTIIKNMMFVIPDFFQLSFIREVFNFIQKKNHFILSFDYHSIGVYRFGDDMIKYKLVPLDTPKKSEEQRIDLSIKNYFQKNDYELELMVQYCYNQKEQPINQLNKLWKNSEFIPIGKIKLSELIDRDDALIEKMSFNPFENIPELQPVGRLQKLRNKAYQTSLEARRENISN</sequence>
<dbReference type="RefSeq" id="WP_089770768.1">
    <property type="nucleotide sequence ID" value="NZ_FNWX01000044.1"/>
</dbReference>
<accession>A0A1H6LH34</accession>
<dbReference type="SUPFAM" id="SSF56634">
    <property type="entry name" value="Heme-dependent catalase-like"/>
    <property type="match status" value="1"/>
</dbReference>
<gene>
    <name evidence="1" type="ORF">SAMN05421793_1446</name>
</gene>
<dbReference type="EMBL" id="FNWX01000044">
    <property type="protein sequence ID" value="SEH87750.1"/>
    <property type="molecule type" value="Genomic_DNA"/>
</dbReference>
<dbReference type="Gene3D" id="2.40.180.10">
    <property type="entry name" value="Catalase core domain"/>
    <property type="match status" value="1"/>
</dbReference>
<reference evidence="2" key="1">
    <citation type="submission" date="2016-10" db="EMBL/GenBank/DDBJ databases">
        <authorList>
            <person name="Varghese N."/>
            <person name="Submissions S."/>
        </authorList>
    </citation>
    <scope>NUCLEOTIDE SEQUENCE [LARGE SCALE GENOMIC DNA]</scope>
    <source>
        <strain evidence="2">DSM 19326</strain>
    </source>
</reference>
<evidence type="ECO:0000313" key="1">
    <source>
        <dbReference type="EMBL" id="SEH87750.1"/>
    </source>
</evidence>
<dbReference type="STRING" id="420404.SAMN05421793_1446"/>
<protein>
    <recommendedName>
        <fullName evidence="3">Catalase</fullName>
    </recommendedName>
</protein>
<dbReference type="Proteomes" id="UP000198555">
    <property type="component" value="Unassembled WGS sequence"/>
</dbReference>
<keyword evidence="2" id="KW-1185">Reference proteome</keyword>
<organism evidence="1 2">
    <name type="scientific">Epilithonimonas hominis</name>
    <dbReference type="NCBI Taxonomy" id="420404"/>
    <lineage>
        <taxon>Bacteria</taxon>
        <taxon>Pseudomonadati</taxon>
        <taxon>Bacteroidota</taxon>
        <taxon>Flavobacteriia</taxon>
        <taxon>Flavobacteriales</taxon>
        <taxon>Weeksellaceae</taxon>
        <taxon>Chryseobacterium group</taxon>
        <taxon>Epilithonimonas</taxon>
    </lineage>
</organism>
<evidence type="ECO:0000313" key="2">
    <source>
        <dbReference type="Proteomes" id="UP000198555"/>
    </source>
</evidence>
<dbReference type="InterPro" id="IPR020835">
    <property type="entry name" value="Catalase_sf"/>
</dbReference>
<name>A0A1H6LH34_9FLAO</name>